<reference evidence="2 3" key="1">
    <citation type="submission" date="2018-10" db="EMBL/GenBank/DDBJ databases">
        <title>Phylogenomics of Brevibacillus.</title>
        <authorList>
            <person name="Dunlap C."/>
        </authorList>
    </citation>
    <scope>NUCLEOTIDE SEQUENCE [LARGE SCALE GENOMIC DNA]</scope>
    <source>
        <strain evidence="2 3">DSM 100115</strain>
    </source>
</reference>
<keyword evidence="1" id="KW-1133">Transmembrane helix</keyword>
<accession>A0A3M8ASY6</accession>
<organism evidence="2 3">
    <name type="scientific">Brevibacillus gelatini</name>
    <dbReference type="NCBI Taxonomy" id="1655277"/>
    <lineage>
        <taxon>Bacteria</taxon>
        <taxon>Bacillati</taxon>
        <taxon>Bacillota</taxon>
        <taxon>Bacilli</taxon>
        <taxon>Bacillales</taxon>
        <taxon>Paenibacillaceae</taxon>
        <taxon>Brevibacillus</taxon>
    </lineage>
</organism>
<keyword evidence="1" id="KW-0472">Membrane</keyword>
<evidence type="ECO:0000313" key="3">
    <source>
        <dbReference type="Proteomes" id="UP000268829"/>
    </source>
</evidence>
<feature type="transmembrane region" description="Helical" evidence="1">
    <location>
        <begin position="120"/>
        <end position="141"/>
    </location>
</feature>
<name>A0A3M8ASY6_9BACL</name>
<feature type="transmembrane region" description="Helical" evidence="1">
    <location>
        <begin position="54"/>
        <end position="77"/>
    </location>
</feature>
<comment type="caution">
    <text evidence="2">The sequence shown here is derived from an EMBL/GenBank/DDBJ whole genome shotgun (WGS) entry which is preliminary data.</text>
</comment>
<keyword evidence="1" id="KW-0812">Transmembrane</keyword>
<evidence type="ECO:0000313" key="2">
    <source>
        <dbReference type="EMBL" id="RNB53707.1"/>
    </source>
</evidence>
<evidence type="ECO:0000256" key="1">
    <source>
        <dbReference type="SAM" id="Phobius"/>
    </source>
</evidence>
<protein>
    <submittedName>
        <fullName evidence="2">Uncharacterized protein</fullName>
    </submittedName>
</protein>
<proteinExistence type="predicted"/>
<dbReference type="AlphaFoldDB" id="A0A3M8ASY6"/>
<dbReference type="OrthoDB" id="2476515at2"/>
<dbReference type="Proteomes" id="UP000268829">
    <property type="component" value="Unassembled WGS sequence"/>
</dbReference>
<dbReference type="EMBL" id="RHHS01000047">
    <property type="protein sequence ID" value="RNB53707.1"/>
    <property type="molecule type" value="Genomic_DNA"/>
</dbReference>
<dbReference type="RefSeq" id="WP_122906298.1">
    <property type="nucleotide sequence ID" value="NZ_RHHS01000047.1"/>
</dbReference>
<sequence>MTAKLAFTLSAIFFLASGFLYTLERILAYYIWIGQMQAASITGQFPTLPELPSLFTNGFVTFFLAASVFLLIVGLILSTDKQPLIQSDESSGPKHAGDSALPLTPGQVAGEQTANKQPGYLLYAIIAFLALFILVGILNFVR</sequence>
<keyword evidence="3" id="KW-1185">Reference proteome</keyword>
<gene>
    <name evidence="2" type="ORF">EDM57_19175</name>
</gene>